<evidence type="ECO:0000313" key="2">
    <source>
        <dbReference type="Proteomes" id="UP001521150"/>
    </source>
</evidence>
<organism evidence="1 2">
    <name type="scientific">Kibdelosporangium philippinense</name>
    <dbReference type="NCBI Taxonomy" id="211113"/>
    <lineage>
        <taxon>Bacteria</taxon>
        <taxon>Bacillati</taxon>
        <taxon>Actinomycetota</taxon>
        <taxon>Actinomycetes</taxon>
        <taxon>Pseudonocardiales</taxon>
        <taxon>Pseudonocardiaceae</taxon>
        <taxon>Kibdelosporangium</taxon>
    </lineage>
</organism>
<dbReference type="RefSeq" id="WP_233725501.1">
    <property type="nucleotide sequence ID" value="NZ_JAJVCN010000001.1"/>
</dbReference>
<proteinExistence type="predicted"/>
<name>A0ABS8ZB98_9PSEU</name>
<accession>A0ABS8ZB98</accession>
<dbReference type="EMBL" id="JAJVCN010000001">
    <property type="protein sequence ID" value="MCE7003956.1"/>
    <property type="molecule type" value="Genomic_DNA"/>
</dbReference>
<dbReference type="Proteomes" id="UP001521150">
    <property type="component" value="Unassembled WGS sequence"/>
</dbReference>
<reference evidence="1 2" key="1">
    <citation type="submission" date="2021-12" db="EMBL/GenBank/DDBJ databases">
        <title>Genome sequence of Kibdelosporangium philippinense ATCC 49844.</title>
        <authorList>
            <person name="Fedorov E.A."/>
            <person name="Omeragic M."/>
            <person name="Shalygina K.F."/>
            <person name="Maclea K.S."/>
        </authorList>
    </citation>
    <scope>NUCLEOTIDE SEQUENCE [LARGE SCALE GENOMIC DNA]</scope>
    <source>
        <strain evidence="1 2">ATCC 49844</strain>
    </source>
</reference>
<sequence length="57" mass="5899">MVTPAAEPLPTQPLSELYADALAIGGDPARAVVVPDGVHPLLVDHAGRKRIAVVHPV</sequence>
<keyword evidence="2" id="KW-1185">Reference proteome</keyword>
<evidence type="ECO:0000313" key="1">
    <source>
        <dbReference type="EMBL" id="MCE7003956.1"/>
    </source>
</evidence>
<protein>
    <submittedName>
        <fullName evidence="1">Uncharacterized protein</fullName>
    </submittedName>
</protein>
<comment type="caution">
    <text evidence="1">The sequence shown here is derived from an EMBL/GenBank/DDBJ whole genome shotgun (WGS) entry which is preliminary data.</text>
</comment>
<gene>
    <name evidence="1" type="ORF">LWC34_14115</name>
</gene>